<dbReference type="Proteomes" id="UP000233769">
    <property type="component" value="Chromosome tk0001"/>
</dbReference>
<evidence type="ECO:0000313" key="2">
    <source>
        <dbReference type="Proteomes" id="UP000233769"/>
    </source>
</evidence>
<gene>
    <name evidence="1" type="ORF">TK0001_3247</name>
</gene>
<protein>
    <submittedName>
        <fullName evidence="1">Uncharacterized protein</fullName>
    </submittedName>
</protein>
<dbReference type="AlphaFoldDB" id="A0A2N9ARC2"/>
<proteinExistence type="predicted"/>
<evidence type="ECO:0000313" key="1">
    <source>
        <dbReference type="EMBL" id="SOR29849.1"/>
    </source>
</evidence>
<organism evidence="1 2">
    <name type="scientific">Methylorubrum extorquens</name>
    <name type="common">Methylobacterium dichloromethanicum</name>
    <name type="synonym">Methylobacterium extorquens</name>
    <dbReference type="NCBI Taxonomy" id="408"/>
    <lineage>
        <taxon>Bacteria</taxon>
        <taxon>Pseudomonadati</taxon>
        <taxon>Pseudomonadota</taxon>
        <taxon>Alphaproteobacteria</taxon>
        <taxon>Hyphomicrobiales</taxon>
        <taxon>Methylobacteriaceae</taxon>
        <taxon>Methylorubrum</taxon>
    </lineage>
</organism>
<reference evidence="2" key="1">
    <citation type="submission" date="2017-10" db="EMBL/GenBank/DDBJ databases">
        <authorList>
            <person name="Regsiter A."/>
            <person name="William W."/>
        </authorList>
    </citation>
    <scope>NUCLEOTIDE SEQUENCE [LARGE SCALE GENOMIC DNA]</scope>
</reference>
<accession>A0A2N9ARC2</accession>
<sequence>MALYGPSTATASVTANTNLVTIAGMDLTIVTPGMTISLGARDRKTGDAWIIGAVAPNGTNGGTVTTAGSITTSYANAPFVIDTTGYLGTDASYAAATSLALLQTLATLFGPATNLYSGARQIVLDKLASTALGRIAFAIAGRTWGDLVHREYAYTPTGGSQIATQLMELRAFPDGSTPIDALRVDLSAGTVDFRQNEMAMASASTTDLGSAPAGRVVITGSAAILSFGAGKNLTRLLRFTAACTLTHNATSLILPGSANIVTAAGDTALATSDAAGNWRVRHYTRATGYPLISPQVVSGNCGAASIPAGNTRYFAHGIVAVAASQAYIPAGRRGRFSKLRVATPGPPGVGETWTITLQKLFSDTALTCTISGSGSNDASDLVNSVLFEASDRWSLKVVSSAGASATNCILFSMLFEAID</sequence>
<name>A0A2N9ARC2_METEX</name>
<dbReference type="EMBL" id="LT962688">
    <property type="protein sequence ID" value="SOR29849.1"/>
    <property type="molecule type" value="Genomic_DNA"/>
</dbReference>